<dbReference type="GO" id="GO:0016491">
    <property type="term" value="F:oxidoreductase activity"/>
    <property type="evidence" value="ECO:0007669"/>
    <property type="project" value="InterPro"/>
</dbReference>
<feature type="domain" description="DSBA-like thioredoxin" evidence="1">
    <location>
        <begin position="5"/>
        <end position="131"/>
    </location>
</feature>
<evidence type="ECO:0000313" key="3">
    <source>
        <dbReference type="Proteomes" id="UP000295431"/>
    </source>
</evidence>
<dbReference type="RefSeq" id="WP_131943688.1">
    <property type="nucleotide sequence ID" value="NZ_BAAAMX010000043.1"/>
</dbReference>
<dbReference type="Proteomes" id="UP000295431">
    <property type="component" value="Unassembled WGS sequence"/>
</dbReference>
<evidence type="ECO:0000313" key="2">
    <source>
        <dbReference type="EMBL" id="TDC08515.1"/>
    </source>
</evidence>
<dbReference type="InterPro" id="IPR001853">
    <property type="entry name" value="DSBA-like_thioredoxin_dom"/>
</dbReference>
<evidence type="ECO:0000259" key="1">
    <source>
        <dbReference type="Pfam" id="PF01323"/>
    </source>
</evidence>
<proteinExistence type="predicted"/>
<comment type="caution">
    <text evidence="2">The sequence shown here is derived from an EMBL/GenBank/DDBJ whole genome shotgun (WGS) entry which is preliminary data.</text>
</comment>
<name>A0A4R4NHJ9_9ACTN</name>
<dbReference type="AlphaFoldDB" id="A0A4R4NHJ9"/>
<accession>A0A4R4NHJ9</accession>
<dbReference type="Pfam" id="PF01323">
    <property type="entry name" value="DSBA"/>
    <property type="match status" value="1"/>
</dbReference>
<keyword evidence="3" id="KW-1185">Reference proteome</keyword>
<reference evidence="2 3" key="1">
    <citation type="submission" date="2019-03" db="EMBL/GenBank/DDBJ databases">
        <title>Draft genome sequences of novel Actinobacteria.</title>
        <authorList>
            <person name="Sahin N."/>
            <person name="Ay H."/>
            <person name="Saygin H."/>
        </authorList>
    </citation>
    <scope>NUCLEOTIDE SEQUENCE [LARGE SCALE GENOMIC DNA]</scope>
    <source>
        <strain evidence="2 3">DSM 45347</strain>
    </source>
</reference>
<protein>
    <recommendedName>
        <fullName evidence="1">DSBA-like thioredoxin domain-containing protein</fullName>
    </recommendedName>
</protein>
<dbReference type="Gene3D" id="3.40.30.10">
    <property type="entry name" value="Glutaredoxin"/>
    <property type="match status" value="1"/>
</dbReference>
<dbReference type="OrthoDB" id="4856332at2"/>
<organism evidence="2 3">
    <name type="scientific">Actinomadura bangladeshensis</name>
    <dbReference type="NCBI Taxonomy" id="453573"/>
    <lineage>
        <taxon>Bacteria</taxon>
        <taxon>Bacillati</taxon>
        <taxon>Actinomycetota</taxon>
        <taxon>Actinomycetes</taxon>
        <taxon>Streptosporangiales</taxon>
        <taxon>Thermomonosporaceae</taxon>
        <taxon>Actinomadura</taxon>
    </lineage>
</organism>
<gene>
    <name evidence="2" type="ORF">E1284_30900</name>
</gene>
<sequence>MAYVVYGDFNCPYSYLASLRVDELVRRGGHGVEWRAVEHDPRLPLTGSPSGAAADAWARELRDVAGLARFGEAVPDAPPPVVSNTGAAVAAYAEALTDGLADEVRRALFHAIWVDGRHVSSPYEIRRIVAELMYPRTLPDGHRYGPDLPMPVDAGRVAAGTERRFGATVSVLGGPLTVTGQRRVERWRQEWRSLTPVVPALVCPDGTLLPGLDGLARLAELLDGPPPAAAAPVNAERGLARAA</sequence>
<dbReference type="InterPro" id="IPR036249">
    <property type="entry name" value="Thioredoxin-like_sf"/>
</dbReference>
<dbReference type="SUPFAM" id="SSF52833">
    <property type="entry name" value="Thioredoxin-like"/>
    <property type="match status" value="1"/>
</dbReference>
<dbReference type="EMBL" id="SMJW01000216">
    <property type="protein sequence ID" value="TDC08515.1"/>
    <property type="molecule type" value="Genomic_DNA"/>
</dbReference>